<dbReference type="AlphaFoldDB" id="A0A250XDU5"/>
<protein>
    <submittedName>
        <fullName evidence="1">Uncharacterized protein</fullName>
    </submittedName>
</protein>
<proteinExistence type="predicted"/>
<reference evidence="1 2" key="1">
    <citation type="submission" date="2017-08" db="EMBL/GenBank/DDBJ databases">
        <title>Acidophilic green algal genome provides insights into adaptation to an acidic environment.</title>
        <authorList>
            <person name="Hirooka S."/>
            <person name="Hirose Y."/>
            <person name="Kanesaki Y."/>
            <person name="Higuchi S."/>
            <person name="Fujiwara T."/>
            <person name="Onuma R."/>
            <person name="Era A."/>
            <person name="Ohbayashi R."/>
            <person name="Uzuka A."/>
            <person name="Nozaki H."/>
            <person name="Yoshikawa H."/>
            <person name="Miyagishima S.Y."/>
        </authorList>
    </citation>
    <scope>NUCLEOTIDE SEQUENCE [LARGE SCALE GENOMIC DNA]</scope>
    <source>
        <strain evidence="1 2">NIES-2499</strain>
    </source>
</reference>
<gene>
    <name evidence="1" type="ORF">CEUSTIGMA_g8690.t1</name>
</gene>
<accession>A0A250XDU5</accession>
<evidence type="ECO:0000313" key="1">
    <source>
        <dbReference type="EMBL" id="GAX81258.1"/>
    </source>
</evidence>
<comment type="caution">
    <text evidence="1">The sequence shown here is derived from an EMBL/GenBank/DDBJ whole genome shotgun (WGS) entry which is preliminary data.</text>
</comment>
<name>A0A250XDU5_9CHLO</name>
<dbReference type="Proteomes" id="UP000232323">
    <property type="component" value="Unassembled WGS sequence"/>
</dbReference>
<organism evidence="1 2">
    <name type="scientific">Chlamydomonas eustigma</name>
    <dbReference type="NCBI Taxonomy" id="1157962"/>
    <lineage>
        <taxon>Eukaryota</taxon>
        <taxon>Viridiplantae</taxon>
        <taxon>Chlorophyta</taxon>
        <taxon>core chlorophytes</taxon>
        <taxon>Chlorophyceae</taxon>
        <taxon>CS clade</taxon>
        <taxon>Chlamydomonadales</taxon>
        <taxon>Chlamydomonadaceae</taxon>
        <taxon>Chlamydomonas</taxon>
    </lineage>
</organism>
<dbReference type="EMBL" id="BEGY01000063">
    <property type="protein sequence ID" value="GAX81258.1"/>
    <property type="molecule type" value="Genomic_DNA"/>
</dbReference>
<keyword evidence="2" id="KW-1185">Reference proteome</keyword>
<sequence length="149" mass="17586">MISLSYSQFMEKTHQGYLSNKHSWSDVVLHTREAFNHVMEHVKRGCFDVLLGCGNQEIDRQLSSAVEETRQAMFTQVNDFRKRQVTLMLQLQQQQQHPLKLCRLEQMLQQQLCNGGVMQLVLQKQPQQQQQEQPHILRICRLDEVKQLL</sequence>
<evidence type="ECO:0000313" key="2">
    <source>
        <dbReference type="Proteomes" id="UP000232323"/>
    </source>
</evidence>